<accession>A0ABT7DYF0</accession>
<keyword evidence="7" id="KW-1185">Reference proteome</keyword>
<dbReference type="Proteomes" id="UP001172778">
    <property type="component" value="Unassembled WGS sequence"/>
</dbReference>
<organism evidence="6 7">
    <name type="scientific">Parachitinimonas caeni</name>
    <dbReference type="NCBI Taxonomy" id="3031301"/>
    <lineage>
        <taxon>Bacteria</taxon>
        <taxon>Pseudomonadati</taxon>
        <taxon>Pseudomonadota</taxon>
        <taxon>Betaproteobacteria</taxon>
        <taxon>Neisseriales</taxon>
        <taxon>Chitinibacteraceae</taxon>
        <taxon>Parachitinimonas</taxon>
    </lineage>
</organism>
<dbReference type="PROSITE" id="PS51208">
    <property type="entry name" value="AUTOTRANSPORTER"/>
    <property type="match status" value="1"/>
</dbReference>
<name>A0ABT7DYF0_9NEIS</name>
<feature type="signal peptide" evidence="4">
    <location>
        <begin position="1"/>
        <end position="23"/>
    </location>
</feature>
<keyword evidence="3" id="KW-0378">Hydrolase</keyword>
<dbReference type="InterPro" id="IPR036709">
    <property type="entry name" value="Autotransporte_beta_dom_sf"/>
</dbReference>
<dbReference type="Gene3D" id="2.40.128.130">
    <property type="entry name" value="Autotransporter beta-domain"/>
    <property type="match status" value="1"/>
</dbReference>
<dbReference type="InterPro" id="IPR051058">
    <property type="entry name" value="GDSL_Est/Lipase"/>
</dbReference>
<dbReference type="SUPFAM" id="SSF52266">
    <property type="entry name" value="SGNH hydrolase"/>
    <property type="match status" value="1"/>
</dbReference>
<gene>
    <name evidence="6" type="ORF">PZA18_06460</name>
</gene>
<dbReference type="InterPro" id="IPR005546">
    <property type="entry name" value="Autotransporte_beta"/>
</dbReference>
<dbReference type="PIRSF" id="PIRSF037375">
    <property type="entry name" value="Autotrns_EstA"/>
    <property type="match status" value="1"/>
</dbReference>
<comment type="caution">
    <text evidence="6">The sequence shown here is derived from an EMBL/GenBank/DDBJ whole genome shotgun (WGS) entry which is preliminary data.</text>
</comment>
<feature type="domain" description="Autotransporter" evidence="5">
    <location>
        <begin position="416"/>
        <end position="697"/>
    </location>
</feature>
<evidence type="ECO:0000256" key="1">
    <source>
        <dbReference type="ARBA" id="ARBA00008668"/>
    </source>
</evidence>
<dbReference type="EMBL" id="JARRAF010000005">
    <property type="protein sequence ID" value="MDK2123687.1"/>
    <property type="molecule type" value="Genomic_DNA"/>
</dbReference>
<dbReference type="Pfam" id="PF03797">
    <property type="entry name" value="Autotransporter"/>
    <property type="match status" value="1"/>
</dbReference>
<reference evidence="6" key="1">
    <citation type="submission" date="2023-03" db="EMBL/GenBank/DDBJ databases">
        <title>Chitinimonas shenzhenensis gen. nov., sp. nov., a novel member of family Burkholderiaceae isolated from activated sludge collected in Shen Zhen, China.</title>
        <authorList>
            <person name="Wang X."/>
        </authorList>
    </citation>
    <scope>NUCLEOTIDE SEQUENCE</scope>
    <source>
        <strain evidence="6">DQS-5</strain>
    </source>
</reference>
<dbReference type="SUPFAM" id="SSF103515">
    <property type="entry name" value="Autotransporter"/>
    <property type="match status" value="1"/>
</dbReference>
<dbReference type="PANTHER" id="PTHR45648:SF22">
    <property type="entry name" value="GDSL LIPASE_ACYLHYDROLASE FAMILY PROTEIN (AFU_ORTHOLOGUE AFUA_4G14700)"/>
    <property type="match status" value="1"/>
</dbReference>
<dbReference type="CDD" id="cd01847">
    <property type="entry name" value="Triacylglycerol_lipase_like"/>
    <property type="match status" value="1"/>
</dbReference>
<evidence type="ECO:0000256" key="4">
    <source>
        <dbReference type="SAM" id="SignalP"/>
    </source>
</evidence>
<evidence type="ECO:0000313" key="7">
    <source>
        <dbReference type="Proteomes" id="UP001172778"/>
    </source>
</evidence>
<dbReference type="InterPro" id="IPR001087">
    <property type="entry name" value="GDSL"/>
</dbReference>
<dbReference type="Gene3D" id="3.40.50.1110">
    <property type="entry name" value="SGNH hydrolase"/>
    <property type="match status" value="1"/>
</dbReference>
<evidence type="ECO:0000259" key="5">
    <source>
        <dbReference type="PROSITE" id="PS51208"/>
    </source>
</evidence>
<sequence>MIRHTKKLLGLAVVAALSQSAFAVQYSNTVFFGDSLTDTGAFGGLGPLPAGARWTVNDADIYASLIAKKYGVTLTPTNKDNPKLGAGNNYAQGGARAVEVTNSQPFGNIRDLPTQVTDHLTAKAGVLDPNALYTVFIGGNDIPAALTESATKGSAVGQAMITEAAASTVKQVGILKAKGAKYVAVVNLPDLSQTPSVLLSTIGAISQQLAAKNPAFAASAATVNAKAVDTARSLLNAGKTADEALAGAQAVFVGALMQGGVPKDTAAALLPVSTFTSTYATIKGGTAQLTSLYNTVLNAGLTQVGDVIQINSTALLNEVIANPKAFGIDNTSGMACGLSSGFSSLVCNDTQPDFDKSKTYLFADDRHPTPATHAVLAQYMASVLDAPMFASQLPSIQAITPAMQRQALDARLDEPHKAGEIGVFANYGYTSNDQKETVDSYKSDGRNRGVTVGVDYQLNDKITTGLAMTYIYGTTDFSMGRGRFEARDYLLTFFGGFRMGDLSINGDMGFGSTRYNQIERNVVLGNLNRIEMGDTSGSQITMRVNGGYDLHFGNITTGPTLGFAWRKSKVGAYAERNNAAGVPNSTTMKFDEQEIDAMLWSAGWKVAADFEQVKPFASVMFYHDSKDSDRKLRAGLVSQSSYFETPVYTPDNSYATLSLGTNFALGKSWGGYVQYTHTTGLSDERRRNYSIGLRGTF</sequence>
<dbReference type="InterPro" id="IPR017186">
    <property type="entry name" value="Lipase_autotranspt_EstA"/>
</dbReference>
<evidence type="ECO:0000256" key="2">
    <source>
        <dbReference type="ARBA" id="ARBA00022729"/>
    </source>
</evidence>
<dbReference type="InterPro" id="IPR036514">
    <property type="entry name" value="SGNH_hydro_sf"/>
</dbReference>
<dbReference type="Pfam" id="PF00657">
    <property type="entry name" value="Lipase_GDSL"/>
    <property type="match status" value="1"/>
</dbReference>
<proteinExistence type="inferred from homology"/>
<dbReference type="RefSeq" id="WP_284099985.1">
    <property type="nucleotide sequence ID" value="NZ_JARRAF010000005.1"/>
</dbReference>
<keyword evidence="2 4" id="KW-0732">Signal</keyword>
<feature type="chain" id="PRO_5046233825" evidence="4">
    <location>
        <begin position="24"/>
        <end position="697"/>
    </location>
</feature>
<dbReference type="SMART" id="SM00869">
    <property type="entry name" value="Autotransporter"/>
    <property type="match status" value="1"/>
</dbReference>
<protein>
    <submittedName>
        <fullName evidence="6">Autotransporter domain-containing protein</fullName>
    </submittedName>
</protein>
<evidence type="ECO:0000313" key="6">
    <source>
        <dbReference type="EMBL" id="MDK2123687.1"/>
    </source>
</evidence>
<comment type="similarity">
    <text evidence="1">Belongs to the 'GDSL' lipolytic enzyme family.</text>
</comment>
<dbReference type="PANTHER" id="PTHR45648">
    <property type="entry name" value="GDSL LIPASE/ACYLHYDROLASE FAMILY PROTEIN (AFU_ORTHOLOGUE AFUA_4G14700)"/>
    <property type="match status" value="1"/>
</dbReference>
<evidence type="ECO:0000256" key="3">
    <source>
        <dbReference type="ARBA" id="ARBA00022801"/>
    </source>
</evidence>